<dbReference type="EMBL" id="JBHSMZ010000012">
    <property type="protein sequence ID" value="MFC5550070.1"/>
    <property type="molecule type" value="Genomic_DNA"/>
</dbReference>
<comment type="caution">
    <text evidence="1">The sequence shown here is derived from an EMBL/GenBank/DDBJ whole genome shotgun (WGS) entry which is preliminary data.</text>
</comment>
<evidence type="ECO:0000313" key="1">
    <source>
        <dbReference type="EMBL" id="MFC5550070.1"/>
    </source>
</evidence>
<evidence type="ECO:0000313" key="2">
    <source>
        <dbReference type="Proteomes" id="UP001596086"/>
    </source>
</evidence>
<accession>A0ABW0S2D8</accession>
<keyword evidence="2" id="KW-1185">Reference proteome</keyword>
<proteinExistence type="predicted"/>
<sequence length="128" mass="14385">MRNRPEGEMGDFLKQPRLPNEDYIVERIGHVGRSIIARGRSQAEGSAAAQPTPMMAKLKKLTPRKLVSHLRVKLRDKLGSEALRIGAFRLSGEIHMGMYDRYSLGRLLEQAGFTNVRRDVAPLFPDTA</sequence>
<reference evidence="2" key="1">
    <citation type="journal article" date="2019" name="Int. J. Syst. Evol. Microbiol.">
        <title>The Global Catalogue of Microorganisms (GCM) 10K type strain sequencing project: providing services to taxonomists for standard genome sequencing and annotation.</title>
        <authorList>
            <consortium name="The Broad Institute Genomics Platform"/>
            <consortium name="The Broad Institute Genome Sequencing Center for Infectious Disease"/>
            <person name="Wu L."/>
            <person name="Ma J."/>
        </authorList>
    </citation>
    <scope>NUCLEOTIDE SEQUENCE [LARGE SCALE GENOMIC DNA]</scope>
    <source>
        <strain evidence="2">CGMCC 4.5798</strain>
    </source>
</reference>
<dbReference type="Proteomes" id="UP001596086">
    <property type="component" value="Unassembled WGS sequence"/>
</dbReference>
<gene>
    <name evidence="1" type="ORF">ACFPO9_16270</name>
</gene>
<dbReference type="RefSeq" id="WP_379772169.1">
    <property type="nucleotide sequence ID" value="NZ_JBHSMZ010000012.1"/>
</dbReference>
<organism evidence="1 2">
    <name type="scientific">Massilia aerilata</name>
    <dbReference type="NCBI Taxonomy" id="453817"/>
    <lineage>
        <taxon>Bacteria</taxon>
        <taxon>Pseudomonadati</taxon>
        <taxon>Pseudomonadota</taxon>
        <taxon>Betaproteobacteria</taxon>
        <taxon>Burkholderiales</taxon>
        <taxon>Oxalobacteraceae</taxon>
        <taxon>Telluria group</taxon>
        <taxon>Massilia</taxon>
    </lineage>
</organism>
<protein>
    <submittedName>
        <fullName evidence="1">Uncharacterized protein</fullName>
    </submittedName>
</protein>
<name>A0ABW0S2D8_9BURK</name>